<dbReference type="FunFam" id="3.30.300.20:FF:000002">
    <property type="entry name" value="Transcription termination/antitermination protein NusA"/>
    <property type="match status" value="1"/>
</dbReference>
<dbReference type="GO" id="GO:0031564">
    <property type="term" value="P:transcription antitermination"/>
    <property type="evidence" value="ECO:0007669"/>
    <property type="project" value="UniProtKB-UniRule"/>
</dbReference>
<dbReference type="InterPro" id="IPR013735">
    <property type="entry name" value="TF_NusA_N"/>
</dbReference>
<dbReference type="InterPro" id="IPR015946">
    <property type="entry name" value="KH_dom-like_a/b"/>
</dbReference>
<dbReference type="HAMAP" id="MF_00945_B">
    <property type="entry name" value="NusA_B"/>
    <property type="match status" value="1"/>
</dbReference>
<organism evidence="9 10">
    <name type="scientific">Tahibacter soli</name>
    <dbReference type="NCBI Taxonomy" id="2983605"/>
    <lineage>
        <taxon>Bacteria</taxon>
        <taxon>Pseudomonadati</taxon>
        <taxon>Pseudomonadota</taxon>
        <taxon>Gammaproteobacteria</taxon>
        <taxon>Lysobacterales</taxon>
        <taxon>Rhodanobacteraceae</taxon>
        <taxon>Tahibacter</taxon>
    </lineage>
</organism>
<reference evidence="9" key="1">
    <citation type="submission" date="2023-02" db="EMBL/GenBank/DDBJ databases">
        <title>Tahibacter soli sp. nov. isolated from soil.</title>
        <authorList>
            <person name="Baek J.H."/>
            <person name="Lee J.K."/>
            <person name="Choi D.G."/>
            <person name="Jeon C.O."/>
        </authorList>
    </citation>
    <scope>NUCLEOTIDE SEQUENCE</scope>
    <source>
        <strain evidence="9">BL</strain>
    </source>
</reference>
<comment type="subunit">
    <text evidence="7">Monomer. Binds directly to the core enzyme of the DNA-dependent RNA polymerase and to nascent RNA.</text>
</comment>
<comment type="subcellular location">
    <subcellularLocation>
        <location evidence="7">Cytoplasm</location>
    </subcellularLocation>
</comment>
<dbReference type="SUPFAM" id="SSF54814">
    <property type="entry name" value="Prokaryotic type KH domain (KH-domain type II)"/>
    <property type="match status" value="2"/>
</dbReference>
<dbReference type="FunFam" id="3.30.300.20:FF:000005">
    <property type="entry name" value="Transcription termination/antitermination protein NusA"/>
    <property type="match status" value="1"/>
</dbReference>
<sequence length="496" mass="54721">MSKELLLVVDAVANEKGVDKGVIFDAMEAALASAAKKRYVDQDVAIRVSINRTNGDYETFRRWEVVADDIVMESPDRMIRMMDAEDEKPGSEIGDFVEQPIENPEFGRIAAQAAKQVIVQRVREAERAQVVDAFRDRVGELITGVVKRVERGAVYLDLGGNAEAFIARDKTIPRETVRTGDRVRGYLYDVRAEARGPQLFVSRTAPEFMMELFKLEVPEVGQGLVEIKACARDPGDRAKIAVLATDTRTDPIGACIGMRGSRVQAVSNELNGERIDIVLWNENPAQFVINAMAPAEVQSIIVDEDKHSMDIAVAEDKLSQAIGRGGQNVRLASKLSGWQLNVMTEAQVRTKSESEQESARELFMQRLEVDAEIAAILVQEGFSTVEEIAYVPTGELLAVEGFDEDIVEELRARARDALLTEALAVEEDIDDHKPADDLLAVEGMEESLAYTLAQHGVVTRENLADLATDELMEFGIDGVDEDRARALIVAARTTET</sequence>
<dbReference type="GO" id="GO:0003723">
    <property type="term" value="F:RNA binding"/>
    <property type="evidence" value="ECO:0007669"/>
    <property type="project" value="UniProtKB-UniRule"/>
</dbReference>
<evidence type="ECO:0000256" key="3">
    <source>
        <dbReference type="ARBA" id="ARBA00022814"/>
    </source>
</evidence>
<dbReference type="InterPro" id="IPR058582">
    <property type="entry name" value="KH_NusA_2nd"/>
</dbReference>
<dbReference type="EMBL" id="JAOVZO020000020">
    <property type="protein sequence ID" value="MDC8015242.1"/>
    <property type="molecule type" value="Genomic_DNA"/>
</dbReference>
<dbReference type="CDD" id="cd04455">
    <property type="entry name" value="S1_NusA"/>
    <property type="match status" value="1"/>
</dbReference>
<keyword evidence="1 7" id="KW-0806">Transcription termination</keyword>
<dbReference type="NCBIfam" id="TIGR01954">
    <property type="entry name" value="nusA_Cterm_rpt"/>
    <property type="match status" value="2"/>
</dbReference>
<keyword evidence="5 7" id="KW-0805">Transcription regulation</keyword>
<dbReference type="Pfam" id="PF13184">
    <property type="entry name" value="KH_NusA_1st"/>
    <property type="match status" value="1"/>
</dbReference>
<comment type="similarity">
    <text evidence="7">Belongs to the NusA family.</text>
</comment>
<feature type="domain" description="S1 motif" evidence="8">
    <location>
        <begin position="139"/>
        <end position="204"/>
    </location>
</feature>
<dbReference type="SMART" id="SM00322">
    <property type="entry name" value="KH"/>
    <property type="match status" value="2"/>
</dbReference>
<dbReference type="InterPro" id="IPR010213">
    <property type="entry name" value="TF_NusA"/>
</dbReference>
<dbReference type="CDD" id="cd02134">
    <property type="entry name" value="KH-II_NusA_rpt1"/>
    <property type="match status" value="1"/>
</dbReference>
<name>A0A9X3YP23_9GAMM</name>
<dbReference type="PANTHER" id="PTHR22648">
    <property type="entry name" value="TRANSCRIPTION TERMINATION FACTOR NUSA"/>
    <property type="match status" value="1"/>
</dbReference>
<dbReference type="RefSeq" id="WP_263544256.1">
    <property type="nucleotide sequence ID" value="NZ_JAOVZO020000020.1"/>
</dbReference>
<dbReference type="InterPro" id="IPR030842">
    <property type="entry name" value="TF_NusA_bacterial"/>
</dbReference>
<evidence type="ECO:0000256" key="2">
    <source>
        <dbReference type="ARBA" id="ARBA00022490"/>
    </source>
</evidence>
<dbReference type="Gene3D" id="2.40.50.140">
    <property type="entry name" value="Nucleic acid-binding proteins"/>
    <property type="match status" value="1"/>
</dbReference>
<dbReference type="SUPFAM" id="SSF47794">
    <property type="entry name" value="Rad51 N-terminal domain-like"/>
    <property type="match status" value="2"/>
</dbReference>
<keyword evidence="4 7" id="KW-0694">RNA-binding</keyword>
<evidence type="ECO:0000256" key="6">
    <source>
        <dbReference type="ARBA" id="ARBA00023163"/>
    </source>
</evidence>
<comment type="caution">
    <text evidence="9">The sequence shown here is derived from an EMBL/GenBank/DDBJ whole genome shotgun (WGS) entry which is preliminary data.</text>
</comment>
<dbReference type="Gene3D" id="3.30.1480.10">
    <property type="entry name" value="NusA, N-terminal domain"/>
    <property type="match status" value="1"/>
</dbReference>
<dbReference type="Gene3D" id="1.10.150.20">
    <property type="entry name" value="5' to 3' exonuclease, C-terminal subdomain"/>
    <property type="match status" value="2"/>
</dbReference>
<dbReference type="PROSITE" id="PS50084">
    <property type="entry name" value="KH_TYPE_1"/>
    <property type="match status" value="1"/>
</dbReference>
<dbReference type="PANTHER" id="PTHR22648:SF0">
    <property type="entry name" value="TRANSCRIPTION TERMINATION_ANTITERMINATION PROTEIN NUSA"/>
    <property type="match status" value="1"/>
</dbReference>
<evidence type="ECO:0000259" key="8">
    <source>
        <dbReference type="PROSITE" id="PS50126"/>
    </source>
</evidence>
<dbReference type="Gene3D" id="3.30.300.20">
    <property type="match status" value="2"/>
</dbReference>
<keyword evidence="3 7" id="KW-0889">Transcription antitermination</keyword>
<evidence type="ECO:0000256" key="5">
    <source>
        <dbReference type="ARBA" id="ARBA00023015"/>
    </source>
</evidence>
<dbReference type="AlphaFoldDB" id="A0A9X3YP23"/>
<dbReference type="SMART" id="SM00316">
    <property type="entry name" value="S1"/>
    <property type="match status" value="1"/>
</dbReference>
<dbReference type="FunFam" id="1.10.150.20:FF:000018">
    <property type="entry name" value="Transcription termination/antitermination protein NusA"/>
    <property type="match status" value="1"/>
</dbReference>
<evidence type="ECO:0000256" key="1">
    <source>
        <dbReference type="ARBA" id="ARBA00022472"/>
    </source>
</evidence>
<dbReference type="Pfam" id="PF00575">
    <property type="entry name" value="S1"/>
    <property type="match status" value="1"/>
</dbReference>
<dbReference type="InterPro" id="IPR012340">
    <property type="entry name" value="NA-bd_OB-fold"/>
</dbReference>
<dbReference type="GO" id="GO:0000166">
    <property type="term" value="F:nucleotide binding"/>
    <property type="evidence" value="ECO:0007669"/>
    <property type="project" value="InterPro"/>
</dbReference>
<dbReference type="InterPro" id="IPR010214">
    <property type="entry name" value="Tscrpt_termin_fac_NusA_C_rpt"/>
</dbReference>
<dbReference type="GO" id="GO:0006353">
    <property type="term" value="P:DNA-templated transcription termination"/>
    <property type="evidence" value="ECO:0007669"/>
    <property type="project" value="UniProtKB-UniRule"/>
</dbReference>
<dbReference type="SUPFAM" id="SSF50249">
    <property type="entry name" value="Nucleic acid-binding proteins"/>
    <property type="match status" value="1"/>
</dbReference>
<dbReference type="InterPro" id="IPR010995">
    <property type="entry name" value="DNA_repair_Rad51/TF_NusA_a-hlx"/>
</dbReference>
<dbReference type="FunFam" id="2.40.50.140:FF:000058">
    <property type="entry name" value="Transcription termination/antitermination protein NusA"/>
    <property type="match status" value="1"/>
</dbReference>
<proteinExistence type="inferred from homology"/>
<dbReference type="Proteomes" id="UP001139971">
    <property type="component" value="Unassembled WGS sequence"/>
</dbReference>
<protein>
    <recommendedName>
        <fullName evidence="7">Transcription termination/antitermination protein NusA</fullName>
    </recommendedName>
</protein>
<dbReference type="PROSITE" id="PS50126">
    <property type="entry name" value="S1"/>
    <property type="match status" value="1"/>
</dbReference>
<dbReference type="SUPFAM" id="SSF69705">
    <property type="entry name" value="Transcription factor NusA, N-terminal domain"/>
    <property type="match status" value="1"/>
</dbReference>
<dbReference type="GO" id="GO:0003700">
    <property type="term" value="F:DNA-binding transcription factor activity"/>
    <property type="evidence" value="ECO:0007669"/>
    <property type="project" value="InterPro"/>
</dbReference>
<keyword evidence="6 7" id="KW-0804">Transcription</keyword>
<evidence type="ECO:0000256" key="7">
    <source>
        <dbReference type="HAMAP-Rule" id="MF_00945"/>
    </source>
</evidence>
<comment type="function">
    <text evidence="7">Participates in both transcription termination and antitermination.</text>
</comment>
<dbReference type="NCBIfam" id="TIGR01953">
    <property type="entry name" value="NusA"/>
    <property type="match status" value="1"/>
</dbReference>
<dbReference type="InterPro" id="IPR003029">
    <property type="entry name" value="S1_domain"/>
</dbReference>
<dbReference type="CDD" id="cd22529">
    <property type="entry name" value="KH-II_NusA_rpt2"/>
    <property type="match status" value="1"/>
</dbReference>
<evidence type="ECO:0000256" key="4">
    <source>
        <dbReference type="ARBA" id="ARBA00022884"/>
    </source>
</evidence>
<dbReference type="Pfam" id="PF26594">
    <property type="entry name" value="KH_NusA_2nd"/>
    <property type="match status" value="1"/>
</dbReference>
<dbReference type="InterPro" id="IPR009019">
    <property type="entry name" value="KH_sf_prok-type"/>
</dbReference>
<keyword evidence="10" id="KW-1185">Reference proteome</keyword>
<dbReference type="GO" id="GO:0005829">
    <property type="term" value="C:cytosol"/>
    <property type="evidence" value="ECO:0007669"/>
    <property type="project" value="TreeGrafter"/>
</dbReference>
<evidence type="ECO:0000313" key="10">
    <source>
        <dbReference type="Proteomes" id="UP001139971"/>
    </source>
</evidence>
<accession>A0A9X3YP23</accession>
<dbReference type="InterPro" id="IPR004087">
    <property type="entry name" value="KH_dom"/>
</dbReference>
<keyword evidence="2 7" id="KW-0963">Cytoplasm</keyword>
<evidence type="ECO:0000313" key="9">
    <source>
        <dbReference type="EMBL" id="MDC8015242.1"/>
    </source>
</evidence>
<gene>
    <name evidence="7 9" type="primary">nusA</name>
    <name evidence="9" type="ORF">OD750_022095</name>
</gene>
<dbReference type="Pfam" id="PF14520">
    <property type="entry name" value="HHH_5"/>
    <property type="match status" value="1"/>
</dbReference>
<dbReference type="Pfam" id="PF08529">
    <property type="entry name" value="NusA_N"/>
    <property type="match status" value="1"/>
</dbReference>
<dbReference type="InterPro" id="IPR036555">
    <property type="entry name" value="NusA_N_sf"/>
</dbReference>
<dbReference type="InterPro" id="IPR025249">
    <property type="entry name" value="TF_NusA_KH_1st"/>
</dbReference>